<keyword evidence="3" id="KW-1133">Transmembrane helix</keyword>
<dbReference type="GO" id="GO:1904262">
    <property type="term" value="P:negative regulation of TORC1 signaling"/>
    <property type="evidence" value="ECO:0007669"/>
    <property type="project" value="TreeGrafter"/>
</dbReference>
<name>A0A0D2HXI4_CLAB1</name>
<dbReference type="GO" id="GO:1990130">
    <property type="term" value="C:GATOR1 complex"/>
    <property type="evidence" value="ECO:0007669"/>
    <property type="project" value="TreeGrafter"/>
</dbReference>
<dbReference type="GO" id="GO:0010508">
    <property type="term" value="P:positive regulation of autophagy"/>
    <property type="evidence" value="ECO:0007669"/>
    <property type="project" value="TreeGrafter"/>
</dbReference>
<dbReference type="HOGENOM" id="CLU_014995_3_2_1"/>
<comment type="similarity">
    <text evidence="1">Belongs to the NPR2 family.</text>
</comment>
<evidence type="ECO:0000313" key="5">
    <source>
        <dbReference type="Proteomes" id="UP000053789"/>
    </source>
</evidence>
<sequence length="515" mass="57541">MSIKAIFYSKFDPHEGAPPRPFSYMGLGPKIVHRVPEDSILTATDPSASSIGPATTSSSTTPLLSFSTISRFVIPRQSLCGNLISLSPPPLTSTTPPTLVLSYPICLTSPHYPRNEFIFNFALVLGDPATIDVPSYKSVVKKLAHLMRSLEEQSHFLSDDASPPNSGKIYSLCEMLMEDLNNYCECMIPIDELNTLNIKLFPTLPNPASVKPWHVPLFTVRIETMVDENWDLTMLRIIPFINGVNSVKRIAVLADADLKLTKKCVKHLLYYGCILLLDIFSFNAIYAPTAEFANMIAKDTEMQKECARYVNTAFAPGAQEEAVIDGAPERRTSGLTNATLQDEEIWPLTGKGDPVDGVGIVQLFANLRQGLTVREWYTQNANMLANIDMRRFVTFGVIKGFLYRVHRYAIRTQKETFSHGPAEGELLQHLNLTRSMSSERHLTEESSPRSKHKQKHSRGVGKTHADDQTLNARIVEFLDGTHCFDEICTELGISEKDLMERLKSRAMGEVTIICR</sequence>
<dbReference type="GeneID" id="27703095"/>
<dbReference type="Proteomes" id="UP000053789">
    <property type="component" value="Unassembled WGS sequence"/>
</dbReference>
<evidence type="ECO:0000256" key="3">
    <source>
        <dbReference type="SAM" id="Phobius"/>
    </source>
</evidence>
<feature type="region of interest" description="Disordered" evidence="2">
    <location>
        <begin position="437"/>
        <end position="465"/>
    </location>
</feature>
<keyword evidence="3" id="KW-0812">Transmembrane</keyword>
<dbReference type="PANTHER" id="PTHR12991">
    <property type="entry name" value="NITROGEN PERMEASE REGULATOR 2/TUMOR SUPPRESSOR CANDIDATE 4"/>
    <property type="match status" value="1"/>
</dbReference>
<evidence type="ECO:0000313" key="4">
    <source>
        <dbReference type="EMBL" id="KIW89314.1"/>
    </source>
</evidence>
<dbReference type="AlphaFoldDB" id="A0A0D2HXI4"/>
<evidence type="ECO:0000256" key="1">
    <source>
        <dbReference type="ARBA" id="ARBA00008433"/>
    </source>
</evidence>
<evidence type="ECO:0000256" key="2">
    <source>
        <dbReference type="SAM" id="MobiDB-lite"/>
    </source>
</evidence>
<keyword evidence="3" id="KW-0472">Membrane</keyword>
<dbReference type="OrthoDB" id="338854at2759"/>
<feature type="transmembrane region" description="Helical" evidence="3">
    <location>
        <begin position="268"/>
        <end position="286"/>
    </location>
</feature>
<evidence type="ECO:0008006" key="6">
    <source>
        <dbReference type="Google" id="ProtNLM"/>
    </source>
</evidence>
<proteinExistence type="inferred from homology"/>
<feature type="compositionally biased region" description="Basic residues" evidence="2">
    <location>
        <begin position="449"/>
        <end position="461"/>
    </location>
</feature>
<dbReference type="RefSeq" id="XP_016615983.1">
    <property type="nucleotide sequence ID" value="XM_016767885.1"/>
</dbReference>
<dbReference type="GO" id="GO:0005774">
    <property type="term" value="C:vacuolar membrane"/>
    <property type="evidence" value="ECO:0007669"/>
    <property type="project" value="TreeGrafter"/>
</dbReference>
<dbReference type="GO" id="GO:0005096">
    <property type="term" value="F:GTPase activator activity"/>
    <property type="evidence" value="ECO:0007669"/>
    <property type="project" value="TreeGrafter"/>
</dbReference>
<gene>
    <name evidence="4" type="ORF">Z519_10167</name>
</gene>
<protein>
    <recommendedName>
        <fullName evidence="6">Nitrogen permease regulator 2</fullName>
    </recommendedName>
</protein>
<dbReference type="VEuPathDB" id="FungiDB:Z519_10167"/>
<dbReference type="InterPro" id="IPR009348">
    <property type="entry name" value="NPR2-like"/>
</dbReference>
<dbReference type="PANTHER" id="PTHR12991:SF10">
    <property type="entry name" value="GATOR COMPLEX PROTEIN NPRL2"/>
    <property type="match status" value="1"/>
</dbReference>
<feature type="compositionally biased region" description="Basic and acidic residues" evidence="2">
    <location>
        <begin position="437"/>
        <end position="448"/>
    </location>
</feature>
<reference evidence="4" key="1">
    <citation type="submission" date="2015-01" db="EMBL/GenBank/DDBJ databases">
        <title>The Genome Sequence of Cladophialophora bantiana CBS 173.52.</title>
        <authorList>
            <consortium name="The Broad Institute Genomics Platform"/>
            <person name="Cuomo C."/>
            <person name="de Hoog S."/>
            <person name="Gorbushina A."/>
            <person name="Stielow B."/>
            <person name="Teixiera M."/>
            <person name="Abouelleil A."/>
            <person name="Chapman S.B."/>
            <person name="Priest M."/>
            <person name="Young S.K."/>
            <person name="Wortman J."/>
            <person name="Nusbaum C."/>
            <person name="Birren B."/>
        </authorList>
    </citation>
    <scope>NUCLEOTIDE SEQUENCE [LARGE SCALE GENOMIC DNA]</scope>
    <source>
        <strain evidence="4">CBS 173.52</strain>
    </source>
</reference>
<organism evidence="4 5">
    <name type="scientific">Cladophialophora bantiana (strain ATCC 10958 / CBS 173.52 / CDC B-1940 / NIH 8579)</name>
    <name type="common">Xylohypha bantiana</name>
    <dbReference type="NCBI Taxonomy" id="1442370"/>
    <lineage>
        <taxon>Eukaryota</taxon>
        <taxon>Fungi</taxon>
        <taxon>Dikarya</taxon>
        <taxon>Ascomycota</taxon>
        <taxon>Pezizomycotina</taxon>
        <taxon>Eurotiomycetes</taxon>
        <taxon>Chaetothyriomycetidae</taxon>
        <taxon>Chaetothyriales</taxon>
        <taxon>Herpotrichiellaceae</taxon>
        <taxon>Cladophialophora</taxon>
    </lineage>
</organism>
<dbReference type="EMBL" id="KN846996">
    <property type="protein sequence ID" value="KIW89314.1"/>
    <property type="molecule type" value="Genomic_DNA"/>
</dbReference>
<dbReference type="Pfam" id="PF06218">
    <property type="entry name" value="NPR2"/>
    <property type="match status" value="1"/>
</dbReference>
<keyword evidence="5" id="KW-1185">Reference proteome</keyword>
<accession>A0A0D2HXI4</accession>